<accession>X0WR51</accession>
<comment type="caution">
    <text evidence="2">The sequence shown here is derived from an EMBL/GenBank/DDBJ whole genome shotgun (WGS) entry which is preliminary data.</text>
</comment>
<dbReference type="EMBL" id="BARS01044155">
    <property type="protein sequence ID" value="GAG33135.1"/>
    <property type="molecule type" value="Genomic_DNA"/>
</dbReference>
<name>X0WR51_9ZZZZ</name>
<feature type="non-terminal residue" evidence="2">
    <location>
        <position position="50"/>
    </location>
</feature>
<evidence type="ECO:0000256" key="1">
    <source>
        <dbReference type="SAM" id="MobiDB-lite"/>
    </source>
</evidence>
<feature type="compositionally biased region" description="Polar residues" evidence="1">
    <location>
        <begin position="25"/>
        <end position="35"/>
    </location>
</feature>
<reference evidence="2" key="1">
    <citation type="journal article" date="2014" name="Front. Microbiol.">
        <title>High frequency of phylogenetically diverse reductive dehalogenase-homologous genes in deep subseafloor sedimentary metagenomes.</title>
        <authorList>
            <person name="Kawai M."/>
            <person name="Futagami T."/>
            <person name="Toyoda A."/>
            <person name="Takaki Y."/>
            <person name="Nishi S."/>
            <person name="Hori S."/>
            <person name="Arai W."/>
            <person name="Tsubouchi T."/>
            <person name="Morono Y."/>
            <person name="Uchiyama I."/>
            <person name="Ito T."/>
            <person name="Fujiyama A."/>
            <person name="Inagaki F."/>
            <person name="Takami H."/>
        </authorList>
    </citation>
    <scope>NUCLEOTIDE SEQUENCE</scope>
    <source>
        <strain evidence="2">Expedition CK06-06</strain>
    </source>
</reference>
<sequence length="50" mass="5592">MEMRRENTIFFGRTQNDRSGAIAEQTRQVPASGSPVQPGAMHFGSHEKDM</sequence>
<gene>
    <name evidence="2" type="ORF">S01H1_66756</name>
</gene>
<protein>
    <submittedName>
        <fullName evidence="2">Uncharacterized protein</fullName>
    </submittedName>
</protein>
<dbReference type="AlphaFoldDB" id="X0WR51"/>
<feature type="region of interest" description="Disordered" evidence="1">
    <location>
        <begin position="1"/>
        <end position="50"/>
    </location>
</feature>
<evidence type="ECO:0000313" key="2">
    <source>
        <dbReference type="EMBL" id="GAG33135.1"/>
    </source>
</evidence>
<proteinExistence type="predicted"/>
<organism evidence="2">
    <name type="scientific">marine sediment metagenome</name>
    <dbReference type="NCBI Taxonomy" id="412755"/>
    <lineage>
        <taxon>unclassified sequences</taxon>
        <taxon>metagenomes</taxon>
        <taxon>ecological metagenomes</taxon>
    </lineage>
</organism>